<organism evidence="1 2">
    <name type="scientific">Apiospora kogelbergensis</name>
    <dbReference type="NCBI Taxonomy" id="1337665"/>
    <lineage>
        <taxon>Eukaryota</taxon>
        <taxon>Fungi</taxon>
        <taxon>Dikarya</taxon>
        <taxon>Ascomycota</taxon>
        <taxon>Pezizomycotina</taxon>
        <taxon>Sordariomycetes</taxon>
        <taxon>Xylariomycetidae</taxon>
        <taxon>Amphisphaeriales</taxon>
        <taxon>Apiosporaceae</taxon>
        <taxon>Apiospora</taxon>
    </lineage>
</organism>
<sequence length="160" mass="18371">MHNSYSVLHLFLERRHEYSTCPRLRGPNLLDTATMFADRETRWILAATDHFRAKSDKQYTLGDFRGKLLERPDTNDELSETFDEFLGIFNAGDNPKQGEYGLAEAGLLPCIGSLTNSMDVNYIPRDISYDSSDISRDPDDSFYYALDILDSVYKLRAIRN</sequence>
<evidence type="ECO:0000313" key="1">
    <source>
        <dbReference type="EMBL" id="KAK8106765.1"/>
    </source>
</evidence>
<reference evidence="1 2" key="1">
    <citation type="submission" date="2023-01" db="EMBL/GenBank/DDBJ databases">
        <title>Analysis of 21 Apiospora genomes using comparative genomics revels a genus with tremendous synthesis potential of carbohydrate active enzymes and secondary metabolites.</title>
        <authorList>
            <person name="Sorensen T."/>
        </authorList>
    </citation>
    <scope>NUCLEOTIDE SEQUENCE [LARGE SCALE GENOMIC DNA]</scope>
    <source>
        <strain evidence="1 2">CBS 117206</strain>
    </source>
</reference>
<dbReference type="Proteomes" id="UP001392437">
    <property type="component" value="Unassembled WGS sequence"/>
</dbReference>
<name>A0AAW0QRJ8_9PEZI</name>
<gene>
    <name evidence="1" type="ORF">PG999_010124</name>
</gene>
<protein>
    <submittedName>
        <fullName evidence="1">Ankyrin repeat protein</fullName>
    </submittedName>
</protein>
<dbReference type="EMBL" id="JAQQWP010000008">
    <property type="protein sequence ID" value="KAK8106765.1"/>
    <property type="molecule type" value="Genomic_DNA"/>
</dbReference>
<evidence type="ECO:0000313" key="2">
    <source>
        <dbReference type="Proteomes" id="UP001392437"/>
    </source>
</evidence>
<accession>A0AAW0QRJ8</accession>
<proteinExistence type="predicted"/>
<dbReference type="AlphaFoldDB" id="A0AAW0QRJ8"/>
<keyword evidence="2" id="KW-1185">Reference proteome</keyword>
<comment type="caution">
    <text evidence="1">The sequence shown here is derived from an EMBL/GenBank/DDBJ whole genome shotgun (WGS) entry which is preliminary data.</text>
</comment>